<keyword evidence="2" id="KW-0472">Membrane</keyword>
<dbReference type="PANTHER" id="PTHR11328:SF24">
    <property type="entry name" value="MAJOR FACILITATOR SUPERFAMILY (MFS) PROFILE DOMAIN-CONTAINING PROTEIN"/>
    <property type="match status" value="1"/>
</dbReference>
<feature type="transmembrane region" description="Helical" evidence="2">
    <location>
        <begin position="6"/>
        <end position="28"/>
    </location>
</feature>
<dbReference type="GO" id="GO:0008643">
    <property type="term" value="P:carbohydrate transport"/>
    <property type="evidence" value="ECO:0007669"/>
    <property type="project" value="InterPro"/>
</dbReference>
<feature type="transmembrane region" description="Helical" evidence="2">
    <location>
        <begin position="307"/>
        <end position="330"/>
    </location>
</feature>
<reference evidence="3 4" key="2">
    <citation type="submission" date="2019-09" db="EMBL/GenBank/DDBJ databases">
        <title>Complete Genome Sequence and Methylome Analysis of free living Spirochaetas.</title>
        <authorList>
            <person name="Leshcheva N."/>
            <person name="Mikheeva N."/>
        </authorList>
    </citation>
    <scope>NUCLEOTIDE SEQUENCE [LARGE SCALE GENOMIC DNA]</scope>
    <source>
        <strain evidence="3 4">P</strain>
    </source>
</reference>
<dbReference type="InterPro" id="IPR039672">
    <property type="entry name" value="MFS_2"/>
</dbReference>
<gene>
    <name evidence="3" type="ORF">EW093_02140</name>
</gene>
<dbReference type="GO" id="GO:0006814">
    <property type="term" value="P:sodium ion transport"/>
    <property type="evidence" value="ECO:0007669"/>
    <property type="project" value="InterPro"/>
</dbReference>
<keyword evidence="2" id="KW-1133">Transmembrane helix</keyword>
<dbReference type="EMBL" id="CP035807">
    <property type="protein sequence ID" value="QEN06332.1"/>
    <property type="molecule type" value="Genomic_DNA"/>
</dbReference>
<organism evidence="3 4">
    <name type="scientific">Thiospirochaeta perfilievii</name>
    <dbReference type="NCBI Taxonomy" id="252967"/>
    <lineage>
        <taxon>Bacteria</taxon>
        <taxon>Pseudomonadati</taxon>
        <taxon>Spirochaetota</taxon>
        <taxon>Spirochaetia</taxon>
        <taxon>Spirochaetales</taxon>
        <taxon>Spirochaetaceae</taxon>
        <taxon>Thiospirochaeta</taxon>
    </lineage>
</organism>
<reference evidence="3 4" key="1">
    <citation type="submission" date="2019-02" db="EMBL/GenBank/DDBJ databases">
        <authorList>
            <person name="Fomenkov A."/>
            <person name="Dubinina G."/>
            <person name="Grabovich M."/>
            <person name="Vincze T."/>
            <person name="Roberts R.J."/>
        </authorList>
    </citation>
    <scope>NUCLEOTIDE SEQUENCE [LARGE SCALE GENOMIC DNA]</scope>
    <source>
        <strain evidence="3 4">P</strain>
    </source>
</reference>
<dbReference type="Proteomes" id="UP000323824">
    <property type="component" value="Chromosome"/>
</dbReference>
<dbReference type="PANTHER" id="PTHR11328">
    <property type="entry name" value="MAJOR FACILITATOR SUPERFAMILY DOMAIN-CONTAINING PROTEIN"/>
    <property type="match status" value="1"/>
</dbReference>
<evidence type="ECO:0000256" key="1">
    <source>
        <dbReference type="ARBA" id="ARBA00009617"/>
    </source>
</evidence>
<keyword evidence="2" id="KW-0812">Transmembrane</keyword>
<dbReference type="Pfam" id="PF13347">
    <property type="entry name" value="MFS_2"/>
    <property type="match status" value="1"/>
</dbReference>
<dbReference type="AlphaFoldDB" id="A0A5C1QJJ3"/>
<keyword evidence="4" id="KW-1185">Reference proteome</keyword>
<accession>A0A5C1QJJ3</accession>
<comment type="similarity">
    <text evidence="1">Belongs to the sodium:galactoside symporter (TC 2.A.2) family.</text>
</comment>
<evidence type="ECO:0000313" key="3">
    <source>
        <dbReference type="EMBL" id="QEN06332.1"/>
    </source>
</evidence>
<feature type="transmembrane region" description="Helical" evidence="2">
    <location>
        <begin position="362"/>
        <end position="380"/>
    </location>
</feature>
<dbReference type="InterPro" id="IPR001927">
    <property type="entry name" value="Na/Gal_symport"/>
</dbReference>
<feature type="transmembrane region" description="Helical" evidence="2">
    <location>
        <begin position="283"/>
        <end position="301"/>
    </location>
</feature>
<sequence length="441" mass="48505">MSATFLLAFYTDVLGITAAAAGTLFLVARIWDAINDPIMGGIADKVFSKRVKNAKDQGKVIEKFRPYLLKGSWPVIIAAILMFIAPKGLDGTQKLIWAYATYILWGMTYTFINIPYGGLAAVMTQDTAERSKLSVSRGLGGLIGAMVTRIVVPLLLVQFSDNEAKGYLITMIVFGGITFLSYLYSYFNVKENIVIQGDTNAKFKFSDIFSVILKNRPFLAVSLASVAMLTGLLIQGSMNIYYFRENLDALELMALTGLTAIIPMLFVSVIVPKLVKNYGVKKTSWVSSLISALIFALLFFLPTSPWIYLGGTLIASVFMMIPNMIVWGMVSDCIDYNQYLSGTRQEGSIYGIYSFVRKMGQAFAGFFSGIGLSIVGYIAGADMQTTGTLLGIKFLTIGVPAIAMFIAFIAYYFIWNLTPEKQKEVIDTINNSNNNKGDLND</sequence>
<evidence type="ECO:0000256" key="2">
    <source>
        <dbReference type="SAM" id="Phobius"/>
    </source>
</evidence>
<feature type="transmembrane region" description="Helical" evidence="2">
    <location>
        <begin position="218"/>
        <end position="243"/>
    </location>
</feature>
<dbReference type="GO" id="GO:0005886">
    <property type="term" value="C:plasma membrane"/>
    <property type="evidence" value="ECO:0007669"/>
    <property type="project" value="TreeGrafter"/>
</dbReference>
<dbReference type="KEGG" id="sper:EW093_02140"/>
<name>A0A5C1QJJ3_9SPIO</name>
<feature type="transmembrane region" description="Helical" evidence="2">
    <location>
        <begin position="96"/>
        <end position="119"/>
    </location>
</feature>
<dbReference type="Gene3D" id="1.20.1250.20">
    <property type="entry name" value="MFS general substrate transporter like domains"/>
    <property type="match status" value="2"/>
</dbReference>
<evidence type="ECO:0000313" key="4">
    <source>
        <dbReference type="Proteomes" id="UP000323824"/>
    </source>
</evidence>
<proteinExistence type="inferred from homology"/>
<feature type="transmembrane region" description="Helical" evidence="2">
    <location>
        <begin position="249"/>
        <end position="271"/>
    </location>
</feature>
<feature type="transmembrane region" description="Helical" evidence="2">
    <location>
        <begin position="67"/>
        <end position="84"/>
    </location>
</feature>
<feature type="transmembrane region" description="Helical" evidence="2">
    <location>
        <begin position="139"/>
        <end position="160"/>
    </location>
</feature>
<feature type="transmembrane region" description="Helical" evidence="2">
    <location>
        <begin position="392"/>
        <end position="414"/>
    </location>
</feature>
<dbReference type="GO" id="GO:0015293">
    <property type="term" value="F:symporter activity"/>
    <property type="evidence" value="ECO:0007669"/>
    <property type="project" value="InterPro"/>
</dbReference>
<dbReference type="OrthoDB" id="9764596at2"/>
<protein>
    <submittedName>
        <fullName evidence="3">MFS transporter</fullName>
    </submittedName>
</protein>
<feature type="transmembrane region" description="Helical" evidence="2">
    <location>
        <begin position="166"/>
        <end position="187"/>
    </location>
</feature>
<dbReference type="SUPFAM" id="SSF103473">
    <property type="entry name" value="MFS general substrate transporter"/>
    <property type="match status" value="1"/>
</dbReference>
<dbReference type="NCBIfam" id="TIGR00792">
    <property type="entry name" value="gph"/>
    <property type="match status" value="1"/>
</dbReference>
<dbReference type="CDD" id="cd17332">
    <property type="entry name" value="MFS_MelB_like"/>
    <property type="match status" value="1"/>
</dbReference>
<dbReference type="InterPro" id="IPR036259">
    <property type="entry name" value="MFS_trans_sf"/>
</dbReference>